<dbReference type="Pfam" id="PF14559">
    <property type="entry name" value="TPR_19"/>
    <property type="match status" value="1"/>
</dbReference>
<organism evidence="4 5">
    <name type="scientific">Desulfosarcina alkanivorans</name>
    <dbReference type="NCBI Taxonomy" id="571177"/>
    <lineage>
        <taxon>Bacteria</taxon>
        <taxon>Pseudomonadati</taxon>
        <taxon>Thermodesulfobacteriota</taxon>
        <taxon>Desulfobacteria</taxon>
        <taxon>Desulfobacterales</taxon>
        <taxon>Desulfosarcinaceae</taxon>
        <taxon>Desulfosarcina</taxon>
    </lineage>
</organism>
<dbReference type="InterPro" id="IPR051685">
    <property type="entry name" value="Ycf3/AcsC/BcsC/TPR_MFPF"/>
</dbReference>
<dbReference type="SMART" id="SM00028">
    <property type="entry name" value="TPR"/>
    <property type="match status" value="6"/>
</dbReference>
<protein>
    <submittedName>
        <fullName evidence="4">Uncharacterized protein</fullName>
    </submittedName>
</protein>
<sequence>MKTAERMIDEIQPLVENGWDDAAMSAYEKLIESFPGHAQAHFDLAMLYLKHQHDDRALSHLQESVALAPDQADYLKMLADFYFTRSEETEKALQIYRRLVKMDPQNPELHTIAGNLAVALHQFDFAVECYQSVLDMDPENANARDNLEKLKAHLQQGAPVRTATAEEMYAQARELAGSGERDRAVEVLEQLVQAHSDFALGHNDLGVLYNQAGDTEKALYHYEQARQGDPDNLTIKKNLAEFYFIQAGDFPAALGIGLDILKQDPEDTETLMMAGHINFALDRPQDARLFYSRVLEIEPWHFEASECMSKMDDHHQSPGTAAVL</sequence>
<evidence type="ECO:0000313" key="4">
    <source>
        <dbReference type="EMBL" id="BBO66742.1"/>
    </source>
</evidence>
<reference evidence="4 5" key="1">
    <citation type="submission" date="2019-11" db="EMBL/GenBank/DDBJ databases">
        <title>Comparative genomics of hydrocarbon-degrading Desulfosarcina strains.</title>
        <authorList>
            <person name="Watanabe M."/>
            <person name="Kojima H."/>
            <person name="Fukui M."/>
        </authorList>
    </citation>
    <scope>NUCLEOTIDE SEQUENCE [LARGE SCALE GENOMIC DNA]</scope>
    <source>
        <strain evidence="4 5">PL12</strain>
    </source>
</reference>
<dbReference type="Proteomes" id="UP000427906">
    <property type="component" value="Chromosome"/>
</dbReference>
<dbReference type="InterPro" id="IPR011990">
    <property type="entry name" value="TPR-like_helical_dom_sf"/>
</dbReference>
<evidence type="ECO:0000256" key="3">
    <source>
        <dbReference type="PROSITE-ProRule" id="PRU00339"/>
    </source>
</evidence>
<keyword evidence="1" id="KW-0677">Repeat</keyword>
<evidence type="ECO:0000256" key="2">
    <source>
        <dbReference type="ARBA" id="ARBA00022803"/>
    </source>
</evidence>
<evidence type="ECO:0000256" key="1">
    <source>
        <dbReference type="ARBA" id="ARBA00022737"/>
    </source>
</evidence>
<dbReference type="EMBL" id="AP021874">
    <property type="protein sequence ID" value="BBO66742.1"/>
    <property type="molecule type" value="Genomic_DNA"/>
</dbReference>
<feature type="repeat" description="TPR" evidence="3">
    <location>
        <begin position="107"/>
        <end position="140"/>
    </location>
</feature>
<feature type="repeat" description="TPR" evidence="3">
    <location>
        <begin position="38"/>
        <end position="71"/>
    </location>
</feature>
<dbReference type="KEGG" id="dalk:DSCA_06720"/>
<dbReference type="InterPro" id="IPR019734">
    <property type="entry name" value="TPR_rpt"/>
</dbReference>
<dbReference type="PROSITE" id="PS50005">
    <property type="entry name" value="TPR"/>
    <property type="match status" value="3"/>
</dbReference>
<feature type="repeat" description="TPR" evidence="3">
    <location>
        <begin position="199"/>
        <end position="232"/>
    </location>
</feature>
<keyword evidence="2 3" id="KW-0802">TPR repeat</keyword>
<dbReference type="PANTHER" id="PTHR44943:SF4">
    <property type="entry name" value="TPR REPEAT-CONTAINING PROTEIN MJ0798"/>
    <property type="match status" value="1"/>
</dbReference>
<dbReference type="SUPFAM" id="SSF48452">
    <property type="entry name" value="TPR-like"/>
    <property type="match status" value="2"/>
</dbReference>
<accession>A0A5K7YBG6</accession>
<proteinExistence type="predicted"/>
<dbReference type="Pfam" id="PF13432">
    <property type="entry name" value="TPR_16"/>
    <property type="match status" value="1"/>
</dbReference>
<dbReference type="AlphaFoldDB" id="A0A5K7YBG6"/>
<gene>
    <name evidence="4" type="ORF">DSCA_06720</name>
</gene>
<keyword evidence="5" id="KW-1185">Reference proteome</keyword>
<evidence type="ECO:0000313" key="5">
    <source>
        <dbReference type="Proteomes" id="UP000427906"/>
    </source>
</evidence>
<dbReference type="Gene3D" id="1.25.40.10">
    <property type="entry name" value="Tetratricopeptide repeat domain"/>
    <property type="match status" value="2"/>
</dbReference>
<dbReference type="RefSeq" id="WP_167527577.1">
    <property type="nucleotide sequence ID" value="NZ_AP021874.1"/>
</dbReference>
<dbReference type="PANTHER" id="PTHR44943">
    <property type="entry name" value="CELLULOSE SYNTHASE OPERON PROTEIN C"/>
    <property type="match status" value="1"/>
</dbReference>
<name>A0A5K7YBG6_9BACT</name>